<name>A0ABN5H154_9FIRM</name>
<reference evidence="2 3" key="1">
    <citation type="journal article" date="2019" name="Sci. Rep.">
        <title>Sulfobacillus thermotolerans: new insights into resistance and metabolic capacities of acidophilic chemolithotrophs.</title>
        <authorList>
            <person name="Panyushkina A.E."/>
            <person name="Babenko V.V."/>
            <person name="Nikitina A.S."/>
            <person name="Selezneva O.V."/>
            <person name="Tsaplina I.A."/>
            <person name="Letarova M.A."/>
            <person name="Kostryukova E.S."/>
            <person name="Letarov A.V."/>
        </authorList>
    </citation>
    <scope>NUCLEOTIDE SEQUENCE [LARGE SCALE GENOMIC DNA]</scope>
    <source>
        <strain evidence="2 3">Kr1</strain>
    </source>
</reference>
<dbReference type="PANTHER" id="PTHR36844">
    <property type="entry name" value="PROTEASE PRSW"/>
    <property type="match status" value="1"/>
</dbReference>
<evidence type="ECO:0000313" key="2">
    <source>
        <dbReference type="EMBL" id="AUW93609.1"/>
    </source>
</evidence>
<accession>A0ABN5H154</accession>
<feature type="transmembrane region" description="Helical" evidence="1">
    <location>
        <begin position="285"/>
        <end position="306"/>
    </location>
</feature>
<feature type="transmembrane region" description="Helical" evidence="1">
    <location>
        <begin position="82"/>
        <end position="100"/>
    </location>
</feature>
<dbReference type="Pfam" id="PF13367">
    <property type="entry name" value="PrsW-protease"/>
    <property type="match status" value="1"/>
</dbReference>
<keyword evidence="1" id="KW-1133">Transmembrane helix</keyword>
<dbReference type="InterPro" id="IPR026898">
    <property type="entry name" value="PrsW"/>
</dbReference>
<dbReference type="Proteomes" id="UP000325292">
    <property type="component" value="Chromosome"/>
</dbReference>
<evidence type="ECO:0000313" key="3">
    <source>
        <dbReference type="Proteomes" id="UP000325292"/>
    </source>
</evidence>
<feature type="transmembrane region" description="Helical" evidence="1">
    <location>
        <begin position="183"/>
        <end position="203"/>
    </location>
</feature>
<keyword evidence="1" id="KW-0812">Transmembrane</keyword>
<gene>
    <name evidence="2" type="ORF">BXT84_06345</name>
</gene>
<dbReference type="EMBL" id="CP019454">
    <property type="protein sequence ID" value="AUW93609.1"/>
    <property type="molecule type" value="Genomic_DNA"/>
</dbReference>
<evidence type="ECO:0008006" key="4">
    <source>
        <dbReference type="Google" id="ProtNLM"/>
    </source>
</evidence>
<proteinExistence type="predicted"/>
<protein>
    <recommendedName>
        <fullName evidence="4">PrsW family intramembrane metalloprotease</fullName>
    </recommendedName>
</protein>
<feature type="transmembrane region" description="Helical" evidence="1">
    <location>
        <begin position="154"/>
        <end position="176"/>
    </location>
</feature>
<keyword evidence="1" id="KW-0472">Membrane</keyword>
<feature type="transmembrane region" description="Helical" evidence="1">
    <location>
        <begin position="45"/>
        <end position="70"/>
    </location>
</feature>
<dbReference type="PANTHER" id="PTHR36844:SF1">
    <property type="entry name" value="PROTEASE PRSW"/>
    <property type="match status" value="1"/>
</dbReference>
<sequence>MHLLPGTNRCVQCGDTVDEVLCDTCRSQRNGIFSIAYRRLPQNSLLYLFSIIKSRLFLGLLLFAIVPILLGDLHLNVVDGMMVYFSLFWFFIFQPIMTAQMAMPFRSIVLDIAAYVFTGIVGVLFALAVESFWIGHGANLLLNSSYLLISAPAYIIFIGLTEEFAKQIFVLLLFTVNRVQKKVWNPLVYMMIGISSGLGFSAVENISYVEHGITFDVLHKTIGLGTITALTRALYTPFLHAIWAGIVAYGLGIVAHRGYRDWHLAVGAFLLAAMFHGFYDASLRAHGGLSVLDVALSYLVFLSLLLNNRRQRSSLVD</sequence>
<evidence type="ECO:0000256" key="1">
    <source>
        <dbReference type="SAM" id="Phobius"/>
    </source>
</evidence>
<organism evidence="2 3">
    <name type="scientific">Sulfobacillus thermotolerans</name>
    <dbReference type="NCBI Taxonomy" id="338644"/>
    <lineage>
        <taxon>Bacteria</taxon>
        <taxon>Bacillati</taxon>
        <taxon>Bacillota</taxon>
        <taxon>Clostridia</taxon>
        <taxon>Eubacteriales</taxon>
        <taxon>Clostridiales Family XVII. Incertae Sedis</taxon>
        <taxon>Sulfobacillus</taxon>
    </lineage>
</organism>
<feature type="transmembrane region" description="Helical" evidence="1">
    <location>
        <begin position="234"/>
        <end position="255"/>
    </location>
</feature>
<keyword evidence="3" id="KW-1185">Reference proteome</keyword>
<feature type="transmembrane region" description="Helical" evidence="1">
    <location>
        <begin position="262"/>
        <end position="279"/>
    </location>
</feature>
<feature type="transmembrane region" description="Helical" evidence="1">
    <location>
        <begin position="112"/>
        <end position="134"/>
    </location>
</feature>